<keyword evidence="3" id="KW-0808">Transferase</keyword>
<dbReference type="PANTHER" id="PTHR12706:SF30">
    <property type="entry name" value="PROTEIN STRAWBERRY NOTCH-RELATED"/>
    <property type="match status" value="1"/>
</dbReference>
<dbReference type="InterPro" id="IPR033749">
    <property type="entry name" value="Polyprenyl_synt_CS"/>
</dbReference>
<dbReference type="InterPro" id="IPR027417">
    <property type="entry name" value="P-loop_NTPase"/>
</dbReference>
<dbReference type="InterPro" id="IPR026741">
    <property type="entry name" value="SNO"/>
</dbReference>
<dbReference type="GO" id="GO:0032259">
    <property type="term" value="P:methylation"/>
    <property type="evidence" value="ECO:0007669"/>
    <property type="project" value="UniProtKB-KW"/>
</dbReference>
<dbReference type="EMBL" id="NCEB01000026">
    <property type="protein sequence ID" value="OYX32027.1"/>
    <property type="molecule type" value="Genomic_DNA"/>
</dbReference>
<evidence type="ECO:0000313" key="4">
    <source>
        <dbReference type="Proteomes" id="UP000215595"/>
    </source>
</evidence>
<dbReference type="PANTHER" id="PTHR12706">
    <property type="entry name" value="STRAWBERRY NOTCH-RELATED"/>
    <property type="match status" value="1"/>
</dbReference>
<sequence>MPSIRTSSTPPTVTLSLFADPATADAGANVLAAARALATHLARSRPLDRRLVAQVMTTAFGASDAEGAWVWRDAYDAIEAATVLQIRRLAPQVARLEDAPAEIAALLASVSALGLTHTRRSEEQVALDQFSTPPELAALVVLAAQVRPGDRVLEPSAGSGLLAVIAEACGGALVLNEIAAGRADLLDGLFPSAERTRHDARHIHDLSRGAGGFDVAVTNPPFSDLADHLLASMRALADHGRLAAIVPLTALTNEPLLRRLAGIGSIISRIALPTGAFAKHGTSVETGLLVVDRSAELAEIPAALSADDLMGAARLVAALPARVGARPRARVQVSLGALLGPRERGLALPSGRLAFLAGATPLSYQVTSWSGEGRDVGLYQAHSLARIDLPDPRPHPSPLVESGPMASVSPPAPTYRPMLHPMMRDEGRISDAQAETVIYAGEAHAAHLPGRFQLGDAQHDVTLVRDDQEDAIQFRRGFFLGDGTGCGKGRQIAAVIADNMAQGRVRALWLSRNDALLEDARRDWTAIGGGAHDIVPLSSWKQGEAIRLERGVLFTTYATLRQPARGDRPSRLDQIVAWLGDDFDGVIAFDEAHAMANAAGGGKGARGTKKASLQGMAGLALQNRLPDARVLYVSATGATTAENLAYAARLGLWGGPEAPFMSRADFLEAMDRGGVAAMELVARELKALGLYVARSLSFEGVEYEPLVHPLTSDDIDIWDAWADAFQLIHANLAEALKATGLSDDEGKPKSGQAASAVHSAFEGAKLRFFGHLLAGLKAPSLIAAIRDDLASNRSAVVQIVSTNEAVMERRLASIPPEEWNNLSIDLTPREYVLDYLREAFPVHLREAIEDGDGNITLVPVMDDGRPAVSQEALARREALIDQMACLPAVPGVLDALLVAFGTNAVSEITGRSRRVVVRDGRRVVDRRGGSAGRAETDAFMSGRKRVLIFSDAGGTGRSYHADLSAGNQQRRVHYLVEPGWRADAAIQGLGRSHRTHQASAPLFRPVTTDIQGEKRFTSTIARRLDSLGALTRGERRTAGAGLFRAEDNLESPWARRALLVFYGALAFGELASMTLETFMAKTGLKLIDADGGLKPSDDLPPIHTFLNRLLALRIADQNALFEDFDRILSGILERAAVSSELDRGLEDIEAEELEVLAQEVIRTDVSTGAETALVTFSLKVRRELLSSEDALDRAGDIAHQLVVNEKSGRAAIAELGLTTATDEDRLVSAVRLVRPDDRQTMLEKAFEESAWKPAAVADWRRVWDEEVAGTDPWRTRELTLATGLLLPIWGRLPARGCSVRRVRAPDGRRWLGRVLDAVQARTLKAALGLTDVGAAWSDGAQTLATLLDRSVQLSLEGGLWLKRARVMDRWRIEVVGGRTDRDALVALGCFVEIIAFTPRVFVPVDRPEVLEAVLRRHPVQTVLDGAAA</sequence>
<dbReference type="InterPro" id="IPR026937">
    <property type="entry name" value="SBNO_Helicase_C_dom"/>
</dbReference>
<accession>A0A258FIJ1</accession>
<proteinExistence type="inferred from homology"/>
<dbReference type="InterPro" id="IPR039187">
    <property type="entry name" value="SNO_AAA"/>
</dbReference>
<keyword evidence="3" id="KW-0489">Methyltransferase</keyword>
<dbReference type="InterPro" id="IPR029063">
    <property type="entry name" value="SAM-dependent_MTases_sf"/>
</dbReference>
<dbReference type="SUPFAM" id="SSF52540">
    <property type="entry name" value="P-loop containing nucleoside triphosphate hydrolases"/>
    <property type="match status" value="1"/>
</dbReference>
<dbReference type="SUPFAM" id="SSF53335">
    <property type="entry name" value="S-adenosyl-L-methionine-dependent methyltransferases"/>
    <property type="match status" value="1"/>
</dbReference>
<dbReference type="InterPro" id="IPR014001">
    <property type="entry name" value="Helicase_ATP-bd"/>
</dbReference>
<gene>
    <name evidence="3" type="ORF">B7Z01_11860</name>
</gene>
<protein>
    <submittedName>
        <fullName evidence="3">Methylase</fullName>
    </submittedName>
</protein>
<dbReference type="PROSITE" id="PS51192">
    <property type="entry name" value="HELICASE_ATP_BIND_1"/>
    <property type="match status" value="1"/>
</dbReference>
<dbReference type="GO" id="GO:0003676">
    <property type="term" value="F:nucleic acid binding"/>
    <property type="evidence" value="ECO:0007669"/>
    <property type="project" value="InterPro"/>
</dbReference>
<reference evidence="3 4" key="1">
    <citation type="submission" date="2017-03" db="EMBL/GenBank/DDBJ databases">
        <title>Lifting the veil on microbial sulfur biogeochemistry in mining wastewaters.</title>
        <authorList>
            <person name="Kantor R.S."/>
            <person name="Colenbrander Nelson T."/>
            <person name="Marshall S."/>
            <person name="Bennett D."/>
            <person name="Apte S."/>
            <person name="Camacho D."/>
            <person name="Thomas B.C."/>
            <person name="Warren L.A."/>
            <person name="Banfield J.F."/>
        </authorList>
    </citation>
    <scope>NUCLEOTIDE SEQUENCE [LARGE SCALE GENOMIC DNA]</scope>
    <source>
        <strain evidence="3">32-69-9</strain>
    </source>
</reference>
<dbReference type="InterPro" id="IPR002052">
    <property type="entry name" value="DNA_methylase_N6_adenine_CS"/>
</dbReference>
<comment type="caution">
    <text evidence="3">The sequence shown here is derived from an EMBL/GenBank/DDBJ whole genome shotgun (WGS) entry which is preliminary data.</text>
</comment>
<dbReference type="Gene3D" id="3.40.50.300">
    <property type="entry name" value="P-loop containing nucleotide triphosphate hydrolases"/>
    <property type="match status" value="1"/>
</dbReference>
<evidence type="ECO:0000256" key="1">
    <source>
        <dbReference type="ARBA" id="ARBA00006992"/>
    </source>
</evidence>
<dbReference type="Gene3D" id="3.40.50.150">
    <property type="entry name" value="Vaccinia Virus protein VP39"/>
    <property type="match status" value="1"/>
</dbReference>
<organism evidence="3 4">
    <name type="scientific">Brevundimonas subvibrioides</name>
    <dbReference type="NCBI Taxonomy" id="74313"/>
    <lineage>
        <taxon>Bacteria</taxon>
        <taxon>Pseudomonadati</taxon>
        <taxon>Pseudomonadota</taxon>
        <taxon>Alphaproteobacteria</taxon>
        <taxon>Caulobacterales</taxon>
        <taxon>Caulobacteraceae</taxon>
        <taxon>Brevundimonas</taxon>
    </lineage>
</organism>
<comment type="similarity">
    <text evidence="1">Belongs to the SBNO family.</text>
</comment>
<dbReference type="Pfam" id="PF13871">
    <property type="entry name" value="Helicase_C_4"/>
    <property type="match status" value="1"/>
</dbReference>
<evidence type="ECO:0000313" key="3">
    <source>
        <dbReference type="EMBL" id="OYX32027.1"/>
    </source>
</evidence>
<dbReference type="GO" id="GO:0006355">
    <property type="term" value="P:regulation of DNA-templated transcription"/>
    <property type="evidence" value="ECO:0007669"/>
    <property type="project" value="InterPro"/>
</dbReference>
<dbReference type="PROSITE" id="PS00092">
    <property type="entry name" value="N6_MTASE"/>
    <property type="match status" value="1"/>
</dbReference>
<name>A0A258FIJ1_9CAUL</name>
<dbReference type="GO" id="GO:0008168">
    <property type="term" value="F:methyltransferase activity"/>
    <property type="evidence" value="ECO:0007669"/>
    <property type="project" value="UniProtKB-KW"/>
</dbReference>
<feature type="domain" description="Helicase ATP-binding" evidence="2">
    <location>
        <begin position="469"/>
        <end position="636"/>
    </location>
</feature>
<dbReference type="PROSITE" id="PS00723">
    <property type="entry name" value="POLYPRENYL_SYNTHASE_1"/>
    <property type="match status" value="1"/>
</dbReference>
<dbReference type="Pfam" id="PF13872">
    <property type="entry name" value="AAA_34"/>
    <property type="match status" value="1"/>
</dbReference>
<evidence type="ECO:0000259" key="2">
    <source>
        <dbReference type="PROSITE" id="PS51192"/>
    </source>
</evidence>
<dbReference type="Proteomes" id="UP000215595">
    <property type="component" value="Unassembled WGS sequence"/>
</dbReference>